<evidence type="ECO:0000313" key="7">
    <source>
        <dbReference type="Proteomes" id="UP000235965"/>
    </source>
</evidence>
<dbReference type="Pfam" id="PF00090">
    <property type="entry name" value="TSP_1"/>
    <property type="match status" value="1"/>
</dbReference>
<sequence>MEWSDWGECSVTCGTGSQSRYSRCVDDGSRLELCVEAGGERTETRTCSREPCATISTTTEVSGSTDTTQLLPDIFYPPLTNHSPSAPVTERKQPQEHKHRKFHHKSAAGNNSVLNVSDWGLGKIHEQVLSGKRTHKPCFCQNGGMCHLKRKACHCLPGYFGRRCERVSCKPGCMNGGHCREPDRCVCPPDYTGPRCQNHPVVVPVYNSIDMERRFLREAHLAEEIGCSSILSSLSTAELCVLLGHTVLVHESFESCTLLDEAFCAAHRVPLNVKFVRNCQLAARIDLRGLRRNASLMRLTFPSEVRVFPGDFTRNRQPVVLSLLFQNRMHFRVGG</sequence>
<evidence type="ECO:0000313" key="6">
    <source>
        <dbReference type="EMBL" id="PNF42434.1"/>
    </source>
</evidence>
<dbReference type="EMBL" id="NEVH01002152">
    <property type="protein sequence ID" value="PNF42434.1"/>
    <property type="molecule type" value="Genomic_DNA"/>
</dbReference>
<dbReference type="InterPro" id="IPR036383">
    <property type="entry name" value="TSP1_rpt_sf"/>
</dbReference>
<dbReference type="SMART" id="SM00209">
    <property type="entry name" value="TSP1"/>
    <property type="match status" value="1"/>
</dbReference>
<keyword evidence="2 3" id="KW-1015">Disulfide bond</keyword>
<dbReference type="InParanoid" id="A0A2J7RNN1"/>
<evidence type="ECO:0000256" key="1">
    <source>
        <dbReference type="ARBA" id="ARBA00022729"/>
    </source>
</evidence>
<dbReference type="Gene3D" id="2.20.100.10">
    <property type="entry name" value="Thrombospondin type-1 (TSP1) repeat"/>
    <property type="match status" value="1"/>
</dbReference>
<evidence type="ECO:0000259" key="5">
    <source>
        <dbReference type="PROSITE" id="PS50026"/>
    </source>
</evidence>
<dbReference type="Gene3D" id="2.10.25.10">
    <property type="entry name" value="Laminin"/>
    <property type="match status" value="2"/>
</dbReference>
<dbReference type="InterPro" id="IPR000742">
    <property type="entry name" value="EGF"/>
</dbReference>
<protein>
    <recommendedName>
        <fullName evidence="5">EGF-like domain-containing protein</fullName>
    </recommendedName>
</protein>
<keyword evidence="3" id="KW-0245">EGF-like domain</keyword>
<dbReference type="InterPro" id="IPR050969">
    <property type="entry name" value="Dev_Signal_Modulators"/>
</dbReference>
<evidence type="ECO:0000256" key="3">
    <source>
        <dbReference type="PROSITE-ProRule" id="PRU00076"/>
    </source>
</evidence>
<dbReference type="PANTHER" id="PTHR14949">
    <property type="entry name" value="EGF-LIKE-DOMAIN, MULTIPLE 7, 8"/>
    <property type="match status" value="1"/>
</dbReference>
<evidence type="ECO:0000256" key="2">
    <source>
        <dbReference type="ARBA" id="ARBA00023157"/>
    </source>
</evidence>
<dbReference type="InterPro" id="IPR000884">
    <property type="entry name" value="TSP1_rpt"/>
</dbReference>
<dbReference type="GO" id="GO:0048513">
    <property type="term" value="P:animal organ development"/>
    <property type="evidence" value="ECO:0007669"/>
    <property type="project" value="UniProtKB-ARBA"/>
</dbReference>
<dbReference type="PROSITE" id="PS50026">
    <property type="entry name" value="EGF_3"/>
    <property type="match status" value="1"/>
</dbReference>
<gene>
    <name evidence="6" type="ORF">B7P43_G10118</name>
</gene>
<comment type="caution">
    <text evidence="6">The sequence shown here is derived from an EMBL/GenBank/DDBJ whole genome shotgun (WGS) entry which is preliminary data.</text>
</comment>
<dbReference type="PANTHER" id="PTHR14949:SF56">
    <property type="entry name" value="EGF-LIKE-DOMAIN, MULTIPLE 7"/>
    <property type="match status" value="1"/>
</dbReference>
<dbReference type="SUPFAM" id="SSF57196">
    <property type="entry name" value="EGF/Laminin"/>
    <property type="match status" value="2"/>
</dbReference>
<dbReference type="PROSITE" id="PS50092">
    <property type="entry name" value="TSP1"/>
    <property type="match status" value="1"/>
</dbReference>
<accession>A0A2J7RNN1</accession>
<dbReference type="Proteomes" id="UP000235965">
    <property type="component" value="Unassembled WGS sequence"/>
</dbReference>
<dbReference type="GO" id="GO:0048731">
    <property type="term" value="P:system development"/>
    <property type="evidence" value="ECO:0007669"/>
    <property type="project" value="UniProtKB-ARBA"/>
</dbReference>
<feature type="region of interest" description="Disordered" evidence="4">
    <location>
        <begin position="80"/>
        <end position="105"/>
    </location>
</feature>
<keyword evidence="7" id="KW-1185">Reference proteome</keyword>
<reference evidence="6 7" key="1">
    <citation type="submission" date="2017-12" db="EMBL/GenBank/DDBJ databases">
        <title>Hemimetabolous genomes reveal molecular basis of termite eusociality.</title>
        <authorList>
            <person name="Harrison M.C."/>
            <person name="Jongepier E."/>
            <person name="Robertson H.M."/>
            <person name="Arning N."/>
            <person name="Bitard-Feildel T."/>
            <person name="Chao H."/>
            <person name="Childers C.P."/>
            <person name="Dinh H."/>
            <person name="Doddapaneni H."/>
            <person name="Dugan S."/>
            <person name="Gowin J."/>
            <person name="Greiner C."/>
            <person name="Han Y."/>
            <person name="Hu H."/>
            <person name="Hughes D.S.T."/>
            <person name="Huylmans A.-K."/>
            <person name="Kemena C."/>
            <person name="Kremer L.P.M."/>
            <person name="Lee S.L."/>
            <person name="Lopez-Ezquerra A."/>
            <person name="Mallet L."/>
            <person name="Monroy-Kuhn J.M."/>
            <person name="Moser A."/>
            <person name="Murali S.C."/>
            <person name="Muzny D.M."/>
            <person name="Otani S."/>
            <person name="Piulachs M.-D."/>
            <person name="Poelchau M."/>
            <person name="Qu J."/>
            <person name="Schaub F."/>
            <person name="Wada-Katsumata A."/>
            <person name="Worley K.C."/>
            <person name="Xie Q."/>
            <person name="Ylla G."/>
            <person name="Poulsen M."/>
            <person name="Gibbs R.A."/>
            <person name="Schal C."/>
            <person name="Richards S."/>
            <person name="Belles X."/>
            <person name="Korb J."/>
            <person name="Bornberg-Bauer E."/>
        </authorList>
    </citation>
    <scope>NUCLEOTIDE SEQUENCE [LARGE SCALE GENOMIC DNA]</scope>
    <source>
        <tissue evidence="6">Whole body</tissue>
    </source>
</reference>
<evidence type="ECO:0000256" key="4">
    <source>
        <dbReference type="SAM" id="MobiDB-lite"/>
    </source>
</evidence>
<dbReference type="GO" id="GO:0005576">
    <property type="term" value="C:extracellular region"/>
    <property type="evidence" value="ECO:0007669"/>
    <property type="project" value="TreeGrafter"/>
</dbReference>
<dbReference type="GO" id="GO:0009986">
    <property type="term" value="C:cell surface"/>
    <property type="evidence" value="ECO:0007669"/>
    <property type="project" value="TreeGrafter"/>
</dbReference>
<comment type="caution">
    <text evidence="3">Lacks conserved residue(s) required for the propagation of feature annotation.</text>
</comment>
<proteinExistence type="predicted"/>
<name>A0A2J7RNN1_9NEOP</name>
<dbReference type="CDD" id="cd00055">
    <property type="entry name" value="EGF_Lam"/>
    <property type="match status" value="1"/>
</dbReference>
<dbReference type="GO" id="GO:0005102">
    <property type="term" value="F:signaling receptor binding"/>
    <property type="evidence" value="ECO:0007669"/>
    <property type="project" value="TreeGrafter"/>
</dbReference>
<feature type="disulfide bond" evidence="3">
    <location>
        <begin position="169"/>
        <end position="179"/>
    </location>
</feature>
<feature type="disulfide bond" evidence="3">
    <location>
        <begin position="187"/>
        <end position="196"/>
    </location>
</feature>
<feature type="domain" description="EGF-like" evidence="5">
    <location>
        <begin position="165"/>
        <end position="197"/>
    </location>
</feature>
<organism evidence="6 7">
    <name type="scientific">Cryptotermes secundus</name>
    <dbReference type="NCBI Taxonomy" id="105785"/>
    <lineage>
        <taxon>Eukaryota</taxon>
        <taxon>Metazoa</taxon>
        <taxon>Ecdysozoa</taxon>
        <taxon>Arthropoda</taxon>
        <taxon>Hexapoda</taxon>
        <taxon>Insecta</taxon>
        <taxon>Pterygota</taxon>
        <taxon>Neoptera</taxon>
        <taxon>Polyneoptera</taxon>
        <taxon>Dictyoptera</taxon>
        <taxon>Blattodea</taxon>
        <taxon>Blattoidea</taxon>
        <taxon>Termitoidae</taxon>
        <taxon>Kalotermitidae</taxon>
        <taxon>Cryptotermitinae</taxon>
        <taxon>Cryptotermes</taxon>
    </lineage>
</organism>
<dbReference type="SUPFAM" id="SSF82895">
    <property type="entry name" value="TSP-1 type 1 repeat"/>
    <property type="match status" value="1"/>
</dbReference>
<dbReference type="SMART" id="SM00181">
    <property type="entry name" value="EGF"/>
    <property type="match status" value="2"/>
</dbReference>
<dbReference type="PROSITE" id="PS00022">
    <property type="entry name" value="EGF_1"/>
    <property type="match status" value="1"/>
</dbReference>
<dbReference type="InterPro" id="IPR002049">
    <property type="entry name" value="LE_dom"/>
</dbReference>
<dbReference type="STRING" id="105785.A0A2J7RNN1"/>
<keyword evidence="1" id="KW-0732">Signal</keyword>
<dbReference type="AlphaFoldDB" id="A0A2J7RNN1"/>
<dbReference type="OrthoDB" id="8178753at2759"/>